<name>W9RV65_9ROSA</name>
<evidence type="ECO:0000256" key="4">
    <source>
        <dbReference type="ARBA" id="ARBA00022525"/>
    </source>
</evidence>
<evidence type="ECO:0000256" key="3">
    <source>
        <dbReference type="ARBA" id="ARBA00022471"/>
    </source>
</evidence>
<evidence type="ECO:0000256" key="2">
    <source>
        <dbReference type="ARBA" id="ARBA00005581"/>
    </source>
</evidence>
<dbReference type="PANTHER" id="PTHR31232">
    <property type="match status" value="1"/>
</dbReference>
<proteinExistence type="inferred from homology"/>
<sequence>MSKFRAKTWFFAFLFASSLHGARTSQDAKTEEYHENGWFRNPTTTVSIANSLPDHQNVTSHCASKDDDLGIHVLPTNGTFQWSFRPNFFMTSFLLCSFSWRDAQGGFKIYEAKRDFPRCRHCSWVVRQDGVYGYTDTKQDYIFFDWPKPPSF</sequence>
<dbReference type="GO" id="GO:0060320">
    <property type="term" value="P:rejection of self pollen"/>
    <property type="evidence" value="ECO:0007669"/>
    <property type="project" value="UniProtKB-KW"/>
</dbReference>
<gene>
    <name evidence="7" type="ORF">L484_024186</name>
</gene>
<dbReference type="Proteomes" id="UP000030645">
    <property type="component" value="Unassembled WGS sequence"/>
</dbReference>
<protein>
    <recommendedName>
        <fullName evidence="6">S-protein homolog</fullName>
    </recommendedName>
</protein>
<dbReference type="GO" id="GO:0005576">
    <property type="term" value="C:extracellular region"/>
    <property type="evidence" value="ECO:0007669"/>
    <property type="project" value="UniProtKB-SubCell"/>
</dbReference>
<keyword evidence="8" id="KW-1185">Reference proteome</keyword>
<dbReference type="AlphaFoldDB" id="W9RV65"/>
<comment type="similarity">
    <text evidence="2 6">Belongs to the plant self-incompatibility (S1) protein family.</text>
</comment>
<evidence type="ECO:0000313" key="8">
    <source>
        <dbReference type="Proteomes" id="UP000030645"/>
    </source>
</evidence>
<comment type="subcellular location">
    <subcellularLocation>
        <location evidence="1 6">Secreted</location>
    </subcellularLocation>
</comment>
<feature type="signal peptide" evidence="6">
    <location>
        <begin position="1"/>
        <end position="24"/>
    </location>
</feature>
<dbReference type="Pfam" id="PF05938">
    <property type="entry name" value="Self-incomp_S1"/>
    <property type="match status" value="1"/>
</dbReference>
<evidence type="ECO:0000313" key="7">
    <source>
        <dbReference type="EMBL" id="EXB97324.1"/>
    </source>
</evidence>
<keyword evidence="4 6" id="KW-0964">Secreted</keyword>
<dbReference type="PANTHER" id="PTHR31232:SF18">
    <property type="entry name" value="S-PROTEIN HOMOLOG"/>
    <property type="match status" value="1"/>
</dbReference>
<accession>W9RV65</accession>
<dbReference type="InterPro" id="IPR010264">
    <property type="entry name" value="Self-incomp_S1"/>
</dbReference>
<evidence type="ECO:0000256" key="1">
    <source>
        <dbReference type="ARBA" id="ARBA00004613"/>
    </source>
</evidence>
<reference evidence="8" key="1">
    <citation type="submission" date="2013-01" db="EMBL/GenBank/DDBJ databases">
        <title>Draft Genome Sequence of a Mulberry Tree, Morus notabilis C.K. Schneid.</title>
        <authorList>
            <person name="He N."/>
            <person name="Zhao S."/>
        </authorList>
    </citation>
    <scope>NUCLEOTIDE SEQUENCE</scope>
</reference>
<dbReference type="OrthoDB" id="1900999at2759"/>
<feature type="chain" id="PRO_5025075294" description="S-protein homolog" evidence="6">
    <location>
        <begin position="25"/>
        <end position="152"/>
    </location>
</feature>
<dbReference type="eggNOG" id="ENOG502S7CQ">
    <property type="taxonomic scope" value="Eukaryota"/>
</dbReference>
<keyword evidence="5 6" id="KW-0732">Signal</keyword>
<evidence type="ECO:0000256" key="5">
    <source>
        <dbReference type="ARBA" id="ARBA00022729"/>
    </source>
</evidence>
<dbReference type="EMBL" id="KE345262">
    <property type="protein sequence ID" value="EXB97324.1"/>
    <property type="molecule type" value="Genomic_DNA"/>
</dbReference>
<evidence type="ECO:0000256" key="6">
    <source>
        <dbReference type="RuleBase" id="RU367044"/>
    </source>
</evidence>
<dbReference type="KEGG" id="mnt:21406933"/>
<organism evidence="7 8">
    <name type="scientific">Morus notabilis</name>
    <dbReference type="NCBI Taxonomy" id="981085"/>
    <lineage>
        <taxon>Eukaryota</taxon>
        <taxon>Viridiplantae</taxon>
        <taxon>Streptophyta</taxon>
        <taxon>Embryophyta</taxon>
        <taxon>Tracheophyta</taxon>
        <taxon>Spermatophyta</taxon>
        <taxon>Magnoliopsida</taxon>
        <taxon>eudicotyledons</taxon>
        <taxon>Gunneridae</taxon>
        <taxon>Pentapetalae</taxon>
        <taxon>rosids</taxon>
        <taxon>fabids</taxon>
        <taxon>Rosales</taxon>
        <taxon>Moraceae</taxon>
        <taxon>Moreae</taxon>
        <taxon>Morus</taxon>
    </lineage>
</organism>
<keyword evidence="3 6" id="KW-0713">Self-incompatibility</keyword>